<organism evidence="1 2">
    <name type="scientific">Heracleum sosnowskyi</name>
    <dbReference type="NCBI Taxonomy" id="360622"/>
    <lineage>
        <taxon>Eukaryota</taxon>
        <taxon>Viridiplantae</taxon>
        <taxon>Streptophyta</taxon>
        <taxon>Embryophyta</taxon>
        <taxon>Tracheophyta</taxon>
        <taxon>Spermatophyta</taxon>
        <taxon>Magnoliopsida</taxon>
        <taxon>eudicotyledons</taxon>
        <taxon>Gunneridae</taxon>
        <taxon>Pentapetalae</taxon>
        <taxon>asterids</taxon>
        <taxon>campanulids</taxon>
        <taxon>Apiales</taxon>
        <taxon>Apiaceae</taxon>
        <taxon>Apioideae</taxon>
        <taxon>apioid superclade</taxon>
        <taxon>Tordylieae</taxon>
        <taxon>Tordyliinae</taxon>
        <taxon>Heracleum</taxon>
    </lineage>
</organism>
<comment type="caution">
    <text evidence="1">The sequence shown here is derived from an EMBL/GenBank/DDBJ whole genome shotgun (WGS) entry which is preliminary data.</text>
</comment>
<evidence type="ECO:0000313" key="2">
    <source>
        <dbReference type="Proteomes" id="UP001237642"/>
    </source>
</evidence>
<keyword evidence="2" id="KW-1185">Reference proteome</keyword>
<name>A0AAD8HNA0_9APIA</name>
<gene>
    <name evidence="1" type="ORF">POM88_035389</name>
</gene>
<accession>A0AAD8HNA0</accession>
<proteinExistence type="predicted"/>
<reference evidence="1" key="2">
    <citation type="submission" date="2023-05" db="EMBL/GenBank/DDBJ databases">
        <authorList>
            <person name="Schelkunov M.I."/>
        </authorList>
    </citation>
    <scope>NUCLEOTIDE SEQUENCE</scope>
    <source>
        <strain evidence="1">Hsosn_3</strain>
        <tissue evidence="1">Leaf</tissue>
    </source>
</reference>
<reference evidence="1" key="1">
    <citation type="submission" date="2023-02" db="EMBL/GenBank/DDBJ databases">
        <title>Genome of toxic invasive species Heracleum sosnowskyi carries increased number of genes despite the absence of recent whole-genome duplications.</title>
        <authorList>
            <person name="Schelkunov M."/>
            <person name="Shtratnikova V."/>
            <person name="Makarenko M."/>
            <person name="Klepikova A."/>
            <person name="Omelchenko D."/>
            <person name="Novikova G."/>
            <person name="Obukhova E."/>
            <person name="Bogdanov V."/>
            <person name="Penin A."/>
            <person name="Logacheva M."/>
        </authorList>
    </citation>
    <scope>NUCLEOTIDE SEQUENCE</scope>
    <source>
        <strain evidence="1">Hsosn_3</strain>
        <tissue evidence="1">Leaf</tissue>
    </source>
</reference>
<protein>
    <submittedName>
        <fullName evidence="1">Uncharacterized protein</fullName>
    </submittedName>
</protein>
<dbReference type="AlphaFoldDB" id="A0AAD8HNA0"/>
<sequence>MIDDDLLIDSNDNAEEDGHAIAQLLNQSTKINNFENERDVADELAGSRCLLVMTSNTAEMVDHGYSFMQETLQLKVFISTSTADKLNDIFPANLITTLLC</sequence>
<dbReference type="EMBL" id="JAUIZM010000008">
    <property type="protein sequence ID" value="KAK1369297.1"/>
    <property type="molecule type" value="Genomic_DNA"/>
</dbReference>
<dbReference type="Proteomes" id="UP001237642">
    <property type="component" value="Unassembled WGS sequence"/>
</dbReference>
<evidence type="ECO:0000313" key="1">
    <source>
        <dbReference type="EMBL" id="KAK1369297.1"/>
    </source>
</evidence>